<dbReference type="PANTHER" id="PTHR11136">
    <property type="entry name" value="FOLYLPOLYGLUTAMATE SYNTHASE-RELATED"/>
    <property type="match status" value="1"/>
</dbReference>
<evidence type="ECO:0000256" key="1">
    <source>
        <dbReference type="ARBA" id="ARBA00008276"/>
    </source>
</evidence>
<feature type="domain" description="Mur ligase central" evidence="8">
    <location>
        <begin position="242"/>
        <end position="399"/>
    </location>
</feature>
<keyword evidence="6" id="KW-0460">Magnesium</keyword>
<evidence type="ECO:0000256" key="5">
    <source>
        <dbReference type="ARBA" id="ARBA00022840"/>
    </source>
</evidence>
<dbReference type="PROSITE" id="PS01012">
    <property type="entry name" value="FOLYLPOLYGLU_SYNT_2"/>
    <property type="match status" value="1"/>
</dbReference>
<keyword evidence="5" id="KW-0067">ATP-binding</keyword>
<dbReference type="SUPFAM" id="SSF53244">
    <property type="entry name" value="MurD-like peptide ligases, peptide-binding domain"/>
    <property type="match status" value="1"/>
</dbReference>
<dbReference type="InterPro" id="IPR013221">
    <property type="entry name" value="Mur_ligase_cen"/>
</dbReference>
<reference evidence="9" key="1">
    <citation type="submission" date="2023-03" db="EMBL/GenBank/DDBJ databases">
        <title>Chromosome-scale reference genome and RAD-based genetic map of yellow starthistle (Centaurea solstitialis) reveal putative structural variation and QTLs associated with invader traits.</title>
        <authorList>
            <person name="Reatini B."/>
            <person name="Cang F.A."/>
            <person name="Jiang Q."/>
            <person name="Mckibben M.T.W."/>
            <person name="Barker M.S."/>
            <person name="Rieseberg L.H."/>
            <person name="Dlugosch K.M."/>
        </authorList>
    </citation>
    <scope>NUCLEOTIDE SEQUENCE</scope>
    <source>
        <strain evidence="9">CAN-66</strain>
        <tissue evidence="9">Leaf</tissue>
    </source>
</reference>
<keyword evidence="3" id="KW-0479">Metal-binding</keyword>
<proteinExistence type="inferred from homology"/>
<dbReference type="GO" id="GO:0005524">
    <property type="term" value="F:ATP binding"/>
    <property type="evidence" value="ECO:0007669"/>
    <property type="project" value="UniProtKB-KW"/>
</dbReference>
<name>A0AA38SNE5_9ASTR</name>
<sequence length="607" mass="65700">MRLRGVVGGPCYLLRHHNPLIAVGDGGRTLLNNLGLNRNFSTLISDEESEMKDFNAYLDSLKNHEKSGVPKGAGTDSDDGFDLGRMKRLMQSLGNPQSKYKAIHIAGTKGKGSTAAFLSNILRAEGYSVGCYTRYYLLIRDAYRGPFSRRGSMYSVWIQIILKIGIGYCGTKILPQENDLNDSSTLSSPHIKTIRERITLGRSGDPVSAKAVNSLFQRIKVVLDQAVQLEKGHLSHFEVFTALVFNLFAEENVEIAVIEAGLGGARDATNVISSSDLAASVITTIGEEHLAALGGSLESIAIAKSGIIKHGRPVVLGGSYLPHIELILRNKASSMQSSVISVSDPKNNRSTIKGISNVFGIPCQISDIILQQCVELYDVKLRMIGWHQLQNAATATCAALCLRDQGWRISGGSIRAGLERTQLLGRSQFLTSIEAEALGLPGATILLDGAHTKESAKALADMIQITHPKAPLVFVVAMASDKDHRAFARELLAVRQPDAVLLTEVSIAGDRNRTASWSLLKDRWIEASNELGVRFCELGVNEHRESLKDRSARSDEHDMLVLSGGSLIESMKVAGEILGSRSKGRSGILVVTGSLHVVSSILSSLQR</sequence>
<dbReference type="InterPro" id="IPR004101">
    <property type="entry name" value="Mur_ligase_C"/>
</dbReference>
<evidence type="ECO:0000259" key="8">
    <source>
        <dbReference type="Pfam" id="PF08245"/>
    </source>
</evidence>
<gene>
    <name evidence="9" type="ORF">OSB04_026112</name>
</gene>
<dbReference type="GO" id="GO:0046872">
    <property type="term" value="F:metal ion binding"/>
    <property type="evidence" value="ECO:0007669"/>
    <property type="project" value="UniProtKB-KW"/>
</dbReference>
<dbReference type="InterPro" id="IPR036615">
    <property type="entry name" value="Mur_ligase_C_dom_sf"/>
</dbReference>
<dbReference type="Pfam" id="PF02875">
    <property type="entry name" value="Mur_ligase_C"/>
    <property type="match status" value="1"/>
</dbReference>
<dbReference type="GO" id="GO:0004326">
    <property type="term" value="F:tetrahydrofolylpolyglutamate synthase activity"/>
    <property type="evidence" value="ECO:0007669"/>
    <property type="project" value="InterPro"/>
</dbReference>
<dbReference type="InterPro" id="IPR018109">
    <property type="entry name" value="Folylpolyglutamate_synth_CS"/>
</dbReference>
<evidence type="ECO:0000256" key="3">
    <source>
        <dbReference type="ARBA" id="ARBA00022723"/>
    </source>
</evidence>
<keyword evidence="2" id="KW-0436">Ligase</keyword>
<dbReference type="PANTHER" id="PTHR11136:SF0">
    <property type="entry name" value="DIHYDROFOLATE SYNTHETASE-RELATED"/>
    <property type="match status" value="1"/>
</dbReference>
<comment type="similarity">
    <text evidence="1">Belongs to the folylpolyglutamate synthase family.</text>
</comment>
<comment type="caution">
    <text evidence="9">The sequence shown here is derived from an EMBL/GenBank/DDBJ whole genome shotgun (WGS) entry which is preliminary data.</text>
</comment>
<feature type="domain" description="Mur ligase C-terminal" evidence="7">
    <location>
        <begin position="442"/>
        <end position="564"/>
    </location>
</feature>
<evidence type="ECO:0000256" key="2">
    <source>
        <dbReference type="ARBA" id="ARBA00022598"/>
    </source>
</evidence>
<dbReference type="AlphaFoldDB" id="A0AA38SNE5"/>
<evidence type="ECO:0000256" key="4">
    <source>
        <dbReference type="ARBA" id="ARBA00022741"/>
    </source>
</evidence>
<dbReference type="Pfam" id="PF08245">
    <property type="entry name" value="Mur_ligase_M"/>
    <property type="match status" value="1"/>
</dbReference>
<protein>
    <recommendedName>
        <fullName evidence="11">Mur ligase central domain-containing protein</fullName>
    </recommendedName>
</protein>
<dbReference type="Gene3D" id="3.40.1190.10">
    <property type="entry name" value="Mur-like, catalytic domain"/>
    <property type="match status" value="1"/>
</dbReference>
<evidence type="ECO:0000313" key="10">
    <source>
        <dbReference type="Proteomes" id="UP001172457"/>
    </source>
</evidence>
<keyword evidence="10" id="KW-1185">Reference proteome</keyword>
<dbReference type="GO" id="GO:0005737">
    <property type="term" value="C:cytoplasm"/>
    <property type="evidence" value="ECO:0007669"/>
    <property type="project" value="TreeGrafter"/>
</dbReference>
<evidence type="ECO:0000256" key="6">
    <source>
        <dbReference type="ARBA" id="ARBA00022842"/>
    </source>
</evidence>
<dbReference type="InterPro" id="IPR036565">
    <property type="entry name" value="Mur-like_cat_sf"/>
</dbReference>
<accession>A0AA38SNE5</accession>
<evidence type="ECO:0008006" key="11">
    <source>
        <dbReference type="Google" id="ProtNLM"/>
    </source>
</evidence>
<dbReference type="InterPro" id="IPR001645">
    <property type="entry name" value="Folylpolyglutamate_synth"/>
</dbReference>
<organism evidence="9 10">
    <name type="scientific">Centaurea solstitialis</name>
    <name type="common">yellow star-thistle</name>
    <dbReference type="NCBI Taxonomy" id="347529"/>
    <lineage>
        <taxon>Eukaryota</taxon>
        <taxon>Viridiplantae</taxon>
        <taxon>Streptophyta</taxon>
        <taxon>Embryophyta</taxon>
        <taxon>Tracheophyta</taxon>
        <taxon>Spermatophyta</taxon>
        <taxon>Magnoliopsida</taxon>
        <taxon>eudicotyledons</taxon>
        <taxon>Gunneridae</taxon>
        <taxon>Pentapetalae</taxon>
        <taxon>asterids</taxon>
        <taxon>campanulids</taxon>
        <taxon>Asterales</taxon>
        <taxon>Asteraceae</taxon>
        <taxon>Carduoideae</taxon>
        <taxon>Cardueae</taxon>
        <taxon>Centaureinae</taxon>
        <taxon>Centaurea</taxon>
    </lineage>
</organism>
<dbReference type="SUPFAM" id="SSF53623">
    <property type="entry name" value="MurD-like peptide ligases, catalytic domain"/>
    <property type="match status" value="2"/>
</dbReference>
<evidence type="ECO:0000259" key="7">
    <source>
        <dbReference type="Pfam" id="PF02875"/>
    </source>
</evidence>
<dbReference type="PROSITE" id="PS01011">
    <property type="entry name" value="FOLYLPOLYGLU_SYNT_1"/>
    <property type="match status" value="1"/>
</dbReference>
<dbReference type="Proteomes" id="UP001172457">
    <property type="component" value="Chromosome 7"/>
</dbReference>
<dbReference type="GO" id="GO:0008841">
    <property type="term" value="F:dihydrofolate synthase activity"/>
    <property type="evidence" value="ECO:0007669"/>
    <property type="project" value="TreeGrafter"/>
</dbReference>
<evidence type="ECO:0000313" key="9">
    <source>
        <dbReference type="EMBL" id="KAJ9539606.1"/>
    </source>
</evidence>
<dbReference type="EMBL" id="JARYMX010000007">
    <property type="protein sequence ID" value="KAJ9539606.1"/>
    <property type="molecule type" value="Genomic_DNA"/>
</dbReference>
<dbReference type="NCBIfam" id="TIGR01499">
    <property type="entry name" value="folC"/>
    <property type="match status" value="1"/>
</dbReference>
<dbReference type="Gene3D" id="3.90.190.20">
    <property type="entry name" value="Mur ligase, C-terminal domain"/>
    <property type="match status" value="1"/>
</dbReference>
<keyword evidence="4" id="KW-0547">Nucleotide-binding</keyword>